<accession>A0A0G1W2J1</accession>
<dbReference type="AlphaFoldDB" id="A0A0G1W2J1"/>
<evidence type="ECO:0000313" key="2">
    <source>
        <dbReference type="Proteomes" id="UP000034588"/>
    </source>
</evidence>
<evidence type="ECO:0000313" key="1">
    <source>
        <dbReference type="EMBL" id="KKW12981.1"/>
    </source>
</evidence>
<comment type="caution">
    <text evidence="1">The sequence shown here is derived from an EMBL/GenBank/DDBJ whole genome shotgun (WGS) entry which is preliminary data.</text>
</comment>
<organism evidence="1 2">
    <name type="scientific">Candidatus Gottesmanbacteria bacterium GW2011_GWB1_49_7</name>
    <dbReference type="NCBI Taxonomy" id="1618448"/>
    <lineage>
        <taxon>Bacteria</taxon>
        <taxon>Candidatus Gottesmaniibacteriota</taxon>
    </lineage>
</organism>
<reference evidence="1 2" key="1">
    <citation type="journal article" date="2015" name="Nature">
        <title>rRNA introns, odd ribosomes, and small enigmatic genomes across a large radiation of phyla.</title>
        <authorList>
            <person name="Brown C.T."/>
            <person name="Hug L.A."/>
            <person name="Thomas B.C."/>
            <person name="Sharon I."/>
            <person name="Castelle C.J."/>
            <person name="Singh A."/>
            <person name="Wilkins M.J."/>
            <person name="Williams K.H."/>
            <person name="Banfield J.F."/>
        </authorList>
    </citation>
    <scope>NUCLEOTIDE SEQUENCE [LARGE SCALE GENOMIC DNA]</scope>
</reference>
<name>A0A0G1W2J1_9BACT</name>
<dbReference type="EMBL" id="LCQD01000006">
    <property type="protein sequence ID" value="KKW12981.1"/>
    <property type="molecule type" value="Genomic_DNA"/>
</dbReference>
<gene>
    <name evidence="1" type="ORF">UY48_C0006G0034</name>
</gene>
<sequence>MPNTEKSEWYLCLLNSDSSVDKDGIRRWGDGVIISPFVLQEAGLQCTPAHINAFLAETYDYVGMIENQSLESAIREFGHNTHIFDTITGHTWTT</sequence>
<proteinExistence type="predicted"/>
<protein>
    <submittedName>
        <fullName evidence="1">Uncharacterized protein</fullName>
    </submittedName>
</protein>
<dbReference type="Proteomes" id="UP000034588">
    <property type="component" value="Unassembled WGS sequence"/>
</dbReference>